<dbReference type="EMBL" id="VCKY01000533">
    <property type="protein sequence ID" value="TMR01868.1"/>
    <property type="molecule type" value="Genomic_DNA"/>
</dbReference>
<dbReference type="Proteomes" id="UP000309128">
    <property type="component" value="Unassembled WGS sequence"/>
</dbReference>
<feature type="non-terminal residue" evidence="1">
    <location>
        <position position="72"/>
    </location>
</feature>
<accession>A0A5S4EU09</accession>
<comment type="caution">
    <text evidence="1">The sequence shown here is derived from an EMBL/GenBank/DDBJ whole genome shotgun (WGS) entry which is preliminary data.</text>
</comment>
<sequence length="72" mass="7918">MFSPARVLRNLPLKAVILALSLFFILRIVVLSGSLNVSRTGQLTPARVRRGFRNLRPALAQPAGAPKPPDWD</sequence>
<proteinExistence type="predicted"/>
<gene>
    <name evidence="1" type="ORF">ETD86_54370</name>
</gene>
<evidence type="ECO:0000313" key="2">
    <source>
        <dbReference type="Proteomes" id="UP000309128"/>
    </source>
</evidence>
<protein>
    <submittedName>
        <fullName evidence="1">Uncharacterized protein</fullName>
    </submittedName>
</protein>
<dbReference type="AlphaFoldDB" id="A0A5S4EU09"/>
<organism evidence="1 2">
    <name type="scientific">Nonomuraea turkmeniaca</name>
    <dbReference type="NCBI Taxonomy" id="103838"/>
    <lineage>
        <taxon>Bacteria</taxon>
        <taxon>Bacillati</taxon>
        <taxon>Actinomycetota</taxon>
        <taxon>Actinomycetes</taxon>
        <taxon>Streptosporangiales</taxon>
        <taxon>Streptosporangiaceae</taxon>
        <taxon>Nonomuraea</taxon>
    </lineage>
</organism>
<name>A0A5S4EU09_9ACTN</name>
<reference evidence="1 2" key="1">
    <citation type="submission" date="2019-05" db="EMBL/GenBank/DDBJ databases">
        <title>Draft genome sequence of Nonomuraea turkmeniaca DSM 43926.</title>
        <authorList>
            <person name="Saricaoglu S."/>
            <person name="Isik K."/>
        </authorList>
    </citation>
    <scope>NUCLEOTIDE SEQUENCE [LARGE SCALE GENOMIC DNA]</scope>
    <source>
        <strain evidence="1 2">DSM 43926</strain>
    </source>
</reference>
<keyword evidence="2" id="KW-1185">Reference proteome</keyword>
<evidence type="ECO:0000313" key="1">
    <source>
        <dbReference type="EMBL" id="TMR01868.1"/>
    </source>
</evidence>